<evidence type="ECO:0000256" key="4">
    <source>
        <dbReference type="ARBA" id="ARBA00023242"/>
    </source>
</evidence>
<accession>A0AAE0IPT7</accession>
<proteinExistence type="predicted"/>
<feature type="region of interest" description="Disordered" evidence="7">
    <location>
        <begin position="621"/>
        <end position="645"/>
    </location>
</feature>
<feature type="compositionally biased region" description="Polar residues" evidence="7">
    <location>
        <begin position="253"/>
        <end position="265"/>
    </location>
</feature>
<evidence type="ECO:0000256" key="6">
    <source>
        <dbReference type="RuleBase" id="RU000682"/>
    </source>
</evidence>
<feature type="compositionally biased region" description="Basic and acidic residues" evidence="7">
    <location>
        <begin position="621"/>
        <end position="630"/>
    </location>
</feature>
<evidence type="ECO:0000256" key="7">
    <source>
        <dbReference type="SAM" id="MobiDB-lite"/>
    </source>
</evidence>
<keyword evidence="3 5" id="KW-0371">Homeobox</keyword>
<keyword evidence="10" id="KW-1185">Reference proteome</keyword>
<dbReference type="PANTHER" id="PTHR24323">
    <property type="entry name" value="CEH-10 HOMEODOMAIN-CONTAINING HOMOLOG"/>
    <property type="match status" value="1"/>
</dbReference>
<dbReference type="InterPro" id="IPR017970">
    <property type="entry name" value="Homeobox_CS"/>
</dbReference>
<dbReference type="GO" id="GO:0000976">
    <property type="term" value="F:transcription cis-regulatory region binding"/>
    <property type="evidence" value="ECO:0007669"/>
    <property type="project" value="TreeGrafter"/>
</dbReference>
<dbReference type="GO" id="GO:0005634">
    <property type="term" value="C:nucleus"/>
    <property type="evidence" value="ECO:0007669"/>
    <property type="project" value="UniProtKB-SubCell"/>
</dbReference>
<feature type="compositionally biased region" description="Low complexity" evidence="7">
    <location>
        <begin position="169"/>
        <end position="179"/>
    </location>
</feature>
<dbReference type="SMART" id="SM00389">
    <property type="entry name" value="HOX"/>
    <property type="match status" value="1"/>
</dbReference>
<evidence type="ECO:0000256" key="2">
    <source>
        <dbReference type="ARBA" id="ARBA00023125"/>
    </source>
</evidence>
<dbReference type="Pfam" id="PF00046">
    <property type="entry name" value="Homeodomain"/>
    <property type="match status" value="1"/>
</dbReference>
<reference evidence="9" key="2">
    <citation type="submission" date="2023-06" db="EMBL/GenBank/DDBJ databases">
        <authorList>
            <consortium name="Lawrence Berkeley National Laboratory"/>
            <person name="Haridas S."/>
            <person name="Hensen N."/>
            <person name="Bonometti L."/>
            <person name="Westerberg I."/>
            <person name="Brannstrom I.O."/>
            <person name="Guillou S."/>
            <person name="Cros-Aarteil S."/>
            <person name="Calhoun S."/>
            <person name="Kuo A."/>
            <person name="Mondo S."/>
            <person name="Pangilinan J."/>
            <person name="Riley R."/>
            <person name="Labutti K."/>
            <person name="Andreopoulos B."/>
            <person name="Lipzen A."/>
            <person name="Chen C."/>
            <person name="Yanf M."/>
            <person name="Daum C."/>
            <person name="Ng V."/>
            <person name="Clum A."/>
            <person name="Steindorff A."/>
            <person name="Ohm R."/>
            <person name="Martin F."/>
            <person name="Silar P."/>
            <person name="Natvig D."/>
            <person name="Lalanne C."/>
            <person name="Gautier V."/>
            <person name="Ament-Velasquez S.L."/>
            <person name="Kruys A."/>
            <person name="Hutchinson M.I."/>
            <person name="Powell A.J."/>
            <person name="Barry K."/>
            <person name="Miller A.N."/>
            <person name="Grigoriev I.V."/>
            <person name="Debuchy R."/>
            <person name="Gladieux P."/>
            <person name="Thoren M.H."/>
            <person name="Johannesson H."/>
        </authorList>
    </citation>
    <scope>NUCLEOTIDE SEQUENCE</scope>
    <source>
        <strain evidence="9">CBS 118394</strain>
    </source>
</reference>
<organism evidence="9 10">
    <name type="scientific">Apodospora peruviana</name>
    <dbReference type="NCBI Taxonomy" id="516989"/>
    <lineage>
        <taxon>Eukaryota</taxon>
        <taxon>Fungi</taxon>
        <taxon>Dikarya</taxon>
        <taxon>Ascomycota</taxon>
        <taxon>Pezizomycotina</taxon>
        <taxon>Sordariomycetes</taxon>
        <taxon>Sordariomycetidae</taxon>
        <taxon>Sordariales</taxon>
        <taxon>Lasiosphaeriaceae</taxon>
        <taxon>Apodospora</taxon>
    </lineage>
</organism>
<feature type="compositionally biased region" description="Polar residues" evidence="7">
    <location>
        <begin position="431"/>
        <end position="448"/>
    </location>
</feature>
<feature type="region of interest" description="Disordered" evidence="7">
    <location>
        <begin position="112"/>
        <end position="358"/>
    </location>
</feature>
<protein>
    <recommendedName>
        <fullName evidence="8">Homeobox domain-containing protein</fullName>
    </recommendedName>
</protein>
<evidence type="ECO:0000256" key="1">
    <source>
        <dbReference type="ARBA" id="ARBA00004123"/>
    </source>
</evidence>
<feature type="compositionally biased region" description="Polar residues" evidence="7">
    <location>
        <begin position="28"/>
        <end position="37"/>
    </location>
</feature>
<dbReference type="Proteomes" id="UP001283341">
    <property type="component" value="Unassembled WGS sequence"/>
</dbReference>
<evidence type="ECO:0000256" key="3">
    <source>
        <dbReference type="ARBA" id="ARBA00023155"/>
    </source>
</evidence>
<feature type="compositionally biased region" description="Basic and acidic residues" evidence="7">
    <location>
        <begin position="194"/>
        <end position="203"/>
    </location>
</feature>
<evidence type="ECO:0000259" key="8">
    <source>
        <dbReference type="PROSITE" id="PS50071"/>
    </source>
</evidence>
<keyword evidence="2 5" id="KW-0238">DNA-binding</keyword>
<name>A0AAE0IPT7_9PEZI</name>
<feature type="region of interest" description="Disordered" evidence="7">
    <location>
        <begin position="500"/>
        <end position="608"/>
    </location>
</feature>
<comment type="subcellular location">
    <subcellularLocation>
        <location evidence="1 5 6">Nucleus</location>
    </subcellularLocation>
</comment>
<dbReference type="InterPro" id="IPR009057">
    <property type="entry name" value="Homeodomain-like_sf"/>
</dbReference>
<dbReference type="SUPFAM" id="SSF46689">
    <property type="entry name" value="Homeodomain-like"/>
    <property type="match status" value="1"/>
</dbReference>
<evidence type="ECO:0000313" key="10">
    <source>
        <dbReference type="Proteomes" id="UP001283341"/>
    </source>
</evidence>
<feature type="compositionally biased region" description="Polar residues" evidence="7">
    <location>
        <begin position="147"/>
        <end position="168"/>
    </location>
</feature>
<dbReference type="AlphaFoldDB" id="A0AAE0IPT7"/>
<evidence type="ECO:0000256" key="5">
    <source>
        <dbReference type="PROSITE-ProRule" id="PRU00108"/>
    </source>
</evidence>
<dbReference type="PROSITE" id="PS00027">
    <property type="entry name" value="HOMEOBOX_1"/>
    <property type="match status" value="1"/>
</dbReference>
<dbReference type="CDD" id="cd00086">
    <property type="entry name" value="homeodomain"/>
    <property type="match status" value="1"/>
</dbReference>
<dbReference type="PANTHER" id="PTHR24323:SF7">
    <property type="entry name" value="HOMEOBOX DOMAIN-CONTAINING PROTEIN"/>
    <property type="match status" value="1"/>
</dbReference>
<feature type="DNA-binding region" description="Homeobox" evidence="5">
    <location>
        <begin position="70"/>
        <end position="129"/>
    </location>
</feature>
<feature type="compositionally biased region" description="Pro residues" evidence="7">
    <location>
        <begin position="320"/>
        <end position="333"/>
    </location>
</feature>
<dbReference type="EMBL" id="JAUEDM010000001">
    <property type="protein sequence ID" value="KAK3328830.1"/>
    <property type="molecule type" value="Genomic_DNA"/>
</dbReference>
<evidence type="ECO:0000313" key="9">
    <source>
        <dbReference type="EMBL" id="KAK3328830.1"/>
    </source>
</evidence>
<dbReference type="InterPro" id="IPR001356">
    <property type="entry name" value="HD"/>
</dbReference>
<dbReference type="InterPro" id="IPR051775">
    <property type="entry name" value="Homeobox_domain"/>
</dbReference>
<reference evidence="9" key="1">
    <citation type="journal article" date="2023" name="Mol. Phylogenet. Evol.">
        <title>Genome-scale phylogeny and comparative genomics of the fungal order Sordariales.</title>
        <authorList>
            <person name="Hensen N."/>
            <person name="Bonometti L."/>
            <person name="Westerberg I."/>
            <person name="Brannstrom I.O."/>
            <person name="Guillou S."/>
            <person name="Cros-Aarteil S."/>
            <person name="Calhoun S."/>
            <person name="Haridas S."/>
            <person name="Kuo A."/>
            <person name="Mondo S."/>
            <person name="Pangilinan J."/>
            <person name="Riley R."/>
            <person name="LaButti K."/>
            <person name="Andreopoulos B."/>
            <person name="Lipzen A."/>
            <person name="Chen C."/>
            <person name="Yan M."/>
            <person name="Daum C."/>
            <person name="Ng V."/>
            <person name="Clum A."/>
            <person name="Steindorff A."/>
            <person name="Ohm R.A."/>
            <person name="Martin F."/>
            <person name="Silar P."/>
            <person name="Natvig D.O."/>
            <person name="Lalanne C."/>
            <person name="Gautier V."/>
            <person name="Ament-Velasquez S.L."/>
            <person name="Kruys A."/>
            <person name="Hutchinson M.I."/>
            <person name="Powell A.J."/>
            <person name="Barry K."/>
            <person name="Miller A.N."/>
            <person name="Grigoriev I.V."/>
            <person name="Debuchy R."/>
            <person name="Gladieux P."/>
            <person name="Hiltunen Thoren M."/>
            <person name="Johannesson H."/>
        </authorList>
    </citation>
    <scope>NUCLEOTIDE SEQUENCE</scope>
    <source>
        <strain evidence="9">CBS 118394</strain>
    </source>
</reference>
<keyword evidence="4 5" id="KW-0539">Nucleus</keyword>
<sequence length="645" mass="68843">MEQPPQQAASPSSSAAPSSPSPSPPANMNEQQPSSPDSHSERLPSAPDDRSSSVLGSDPIHNGSELERHPKGKRKRTAAKDKSILEAAYNSNPKPDKAARLDIVKRVSLNEKEVQIWFQNRRQNDRRKSRPLSPQEIAALRYGGMQILSSDPASYNSSFDNNSNTSPLQSMSQPVQGVSSPPPSEHACSSSSDEAEKVDDAPREPQSQPQKETECTAPTLESITPPQKETPARDPQFLSKSFSGGSVGYLANRWNQPSSLSTPSTLGRPGDDSFKLEPFPSSICSSSPSTGSVLPPPSSQSSQFRISLSLEGKAEVVPDIPSPPRPSTQPPAPIDIRPIRRPNLARSHSASSPSVTLPPFSVLTNSLPSSSAGPLLPRLARGRSRDVHAWEFCCDGENREDVLTAQAKHESSGSAIAAISLLRSTSSSSACNVSPLQPSNSAKRNAATSKAPPRTGLAKKAKLGRALSSVARLQTNVGSSVNVDRRTVVGREDAAKVKVSMLVSPSGNESDKENWSPDEDGNPRFTFSQPPAGASPVNNGRRPLPWSGVKNNPRRTTPGGRGILNESSRPLLFGGNRSNTAPAGRGGKHQKRGQSPLEIFEDSEEVAEVPNDEVERFMRGEVSPSKKGDADAVAGLLSLSQGNWR</sequence>
<dbReference type="Gene3D" id="1.10.10.60">
    <property type="entry name" value="Homeodomain-like"/>
    <property type="match status" value="1"/>
</dbReference>
<feature type="compositionally biased region" description="Low complexity" evidence="7">
    <location>
        <begin position="1"/>
        <end position="18"/>
    </location>
</feature>
<feature type="region of interest" description="Disordered" evidence="7">
    <location>
        <begin position="1"/>
        <end position="99"/>
    </location>
</feature>
<feature type="compositionally biased region" description="Low complexity" evidence="7">
    <location>
        <begin position="278"/>
        <end position="310"/>
    </location>
</feature>
<comment type="caution">
    <text evidence="9">The sequence shown here is derived from an EMBL/GenBank/DDBJ whole genome shotgun (WGS) entry which is preliminary data.</text>
</comment>
<gene>
    <name evidence="9" type="ORF">B0H66DRAFT_539427</name>
</gene>
<feature type="region of interest" description="Disordered" evidence="7">
    <location>
        <begin position="429"/>
        <end position="460"/>
    </location>
</feature>
<feature type="compositionally biased region" description="Acidic residues" evidence="7">
    <location>
        <begin position="599"/>
        <end position="608"/>
    </location>
</feature>
<feature type="domain" description="Homeobox" evidence="8">
    <location>
        <begin position="68"/>
        <end position="128"/>
    </location>
</feature>
<feature type="compositionally biased region" description="Basic and acidic residues" evidence="7">
    <location>
        <begin position="38"/>
        <end position="51"/>
    </location>
</feature>
<dbReference type="GO" id="GO:0000981">
    <property type="term" value="F:DNA-binding transcription factor activity, RNA polymerase II-specific"/>
    <property type="evidence" value="ECO:0007669"/>
    <property type="project" value="InterPro"/>
</dbReference>
<feature type="compositionally biased region" description="Polar residues" evidence="7">
    <location>
        <begin position="346"/>
        <end position="355"/>
    </location>
</feature>
<dbReference type="PROSITE" id="PS50071">
    <property type="entry name" value="HOMEOBOX_2"/>
    <property type="match status" value="1"/>
</dbReference>